<dbReference type="GO" id="GO:0005524">
    <property type="term" value="F:ATP binding"/>
    <property type="evidence" value="ECO:0007669"/>
    <property type="project" value="UniProtKB-KW"/>
</dbReference>
<feature type="domain" description="ABC transmembrane type-1" evidence="6">
    <location>
        <begin position="1"/>
        <end position="170"/>
    </location>
</feature>
<sequence>TQFVGAVLDGLMSIITLVVMAFYSVPLTGLVLAAFAVYALLRWGIFRPLRRATEDHLVYAARQQSDLLESIRGMQPLKLANQQDQRRARYANTLVDTTQREIAIQRWNIAFQAGNGLVFGAERVLVIGLAALLVLRGEFSVGMLVAFVAYADQFTQRAGNLIDHWNEFKMLGLHAERVADIALTEPEAQLHGTYTGPEPEARLEVRNLSFRYADGEPWVIKDLNFSIAPGESVAIAAPSGTGKTTLAKLVLGLLEPTEGTILYGGVDIRALGLARY</sequence>
<dbReference type="GO" id="GO:0016020">
    <property type="term" value="C:membrane"/>
    <property type="evidence" value="ECO:0007669"/>
    <property type="project" value="UniProtKB-SubCell"/>
</dbReference>
<dbReference type="GO" id="GO:0140359">
    <property type="term" value="F:ABC-type transporter activity"/>
    <property type="evidence" value="ECO:0007669"/>
    <property type="project" value="InterPro"/>
</dbReference>
<keyword evidence="4 5" id="KW-0472">Membrane</keyword>
<dbReference type="InterPro" id="IPR039421">
    <property type="entry name" value="Type_1_exporter"/>
</dbReference>
<reference evidence="7" key="2">
    <citation type="journal article" date="2014" name="ISME J.">
        <title>Microbial stratification in low pH oxic and suboxic macroscopic growths along an acid mine drainage.</title>
        <authorList>
            <person name="Mendez-Garcia C."/>
            <person name="Mesa V."/>
            <person name="Sprenger R.R."/>
            <person name="Richter M."/>
            <person name="Diez M.S."/>
            <person name="Solano J."/>
            <person name="Bargiela R."/>
            <person name="Golyshina O.V."/>
            <person name="Manteca A."/>
            <person name="Ramos J.L."/>
            <person name="Gallego J.R."/>
            <person name="Llorente I."/>
            <person name="Martins Dos Santos V.A."/>
            <person name="Jensen O.N."/>
            <person name="Pelaez A.I."/>
            <person name="Sanchez J."/>
            <person name="Ferrer M."/>
        </authorList>
    </citation>
    <scope>NUCLEOTIDE SEQUENCE</scope>
</reference>
<evidence type="ECO:0000313" key="7">
    <source>
        <dbReference type="EMBL" id="EQD70046.1"/>
    </source>
</evidence>
<reference evidence="7" key="1">
    <citation type="submission" date="2013-08" db="EMBL/GenBank/DDBJ databases">
        <authorList>
            <person name="Mendez C."/>
            <person name="Richter M."/>
            <person name="Ferrer M."/>
            <person name="Sanchez J."/>
        </authorList>
    </citation>
    <scope>NUCLEOTIDE SEQUENCE</scope>
</reference>
<dbReference type="InterPro" id="IPR036640">
    <property type="entry name" value="ABC1_TM_sf"/>
</dbReference>
<dbReference type="SUPFAM" id="SSF90123">
    <property type="entry name" value="ABC transporter transmembrane region"/>
    <property type="match status" value="1"/>
</dbReference>
<dbReference type="Pfam" id="PF00005">
    <property type="entry name" value="ABC_tran"/>
    <property type="match status" value="1"/>
</dbReference>
<dbReference type="Pfam" id="PF00664">
    <property type="entry name" value="ABC_membrane"/>
    <property type="match status" value="1"/>
</dbReference>
<accession>T1BAW7</accession>
<dbReference type="Gene3D" id="3.40.50.300">
    <property type="entry name" value="P-loop containing nucleotide triphosphate hydrolases"/>
    <property type="match status" value="1"/>
</dbReference>
<comment type="subcellular location">
    <subcellularLocation>
        <location evidence="1">Membrane</location>
        <topology evidence="1">Multi-pass membrane protein</topology>
    </subcellularLocation>
</comment>
<keyword evidence="2 5" id="KW-0812">Transmembrane</keyword>
<dbReference type="PROSITE" id="PS50929">
    <property type="entry name" value="ABC_TM1F"/>
    <property type="match status" value="1"/>
</dbReference>
<dbReference type="InterPro" id="IPR003439">
    <property type="entry name" value="ABC_transporter-like_ATP-bd"/>
</dbReference>
<evidence type="ECO:0000256" key="1">
    <source>
        <dbReference type="ARBA" id="ARBA00004141"/>
    </source>
</evidence>
<evidence type="ECO:0000259" key="6">
    <source>
        <dbReference type="PROSITE" id="PS50929"/>
    </source>
</evidence>
<organism evidence="7">
    <name type="scientific">mine drainage metagenome</name>
    <dbReference type="NCBI Taxonomy" id="410659"/>
    <lineage>
        <taxon>unclassified sequences</taxon>
        <taxon>metagenomes</taxon>
        <taxon>ecological metagenomes</taxon>
    </lineage>
</organism>
<dbReference type="AlphaFoldDB" id="T1BAW7"/>
<evidence type="ECO:0000256" key="5">
    <source>
        <dbReference type="SAM" id="Phobius"/>
    </source>
</evidence>
<dbReference type="PANTHER" id="PTHR24221">
    <property type="entry name" value="ATP-BINDING CASSETTE SUB-FAMILY B"/>
    <property type="match status" value="1"/>
</dbReference>
<comment type="caution">
    <text evidence="7">The sequence shown here is derived from an EMBL/GenBank/DDBJ whole genome shotgun (WGS) entry which is preliminary data.</text>
</comment>
<feature type="non-terminal residue" evidence="7">
    <location>
        <position position="1"/>
    </location>
</feature>
<feature type="transmembrane region" description="Helical" evidence="5">
    <location>
        <begin position="12"/>
        <end position="41"/>
    </location>
</feature>
<dbReference type="InterPro" id="IPR027417">
    <property type="entry name" value="P-loop_NTPase"/>
</dbReference>
<feature type="non-terminal residue" evidence="7">
    <location>
        <position position="276"/>
    </location>
</feature>
<dbReference type="CDD" id="cd18567">
    <property type="entry name" value="ABC_6TM_CvaB_RaxB_like"/>
    <property type="match status" value="1"/>
</dbReference>
<dbReference type="GO" id="GO:0034040">
    <property type="term" value="F:ATPase-coupled lipid transmembrane transporter activity"/>
    <property type="evidence" value="ECO:0007669"/>
    <property type="project" value="TreeGrafter"/>
</dbReference>
<dbReference type="SUPFAM" id="SSF52540">
    <property type="entry name" value="P-loop containing nucleoside triphosphate hydrolases"/>
    <property type="match status" value="1"/>
</dbReference>
<keyword evidence="7" id="KW-0067">ATP-binding</keyword>
<gene>
    <name evidence="7" type="ORF">B1A_06511</name>
</gene>
<feature type="transmembrane region" description="Helical" evidence="5">
    <location>
        <begin position="124"/>
        <end position="150"/>
    </location>
</feature>
<proteinExistence type="predicted"/>
<dbReference type="Gene3D" id="1.20.1560.10">
    <property type="entry name" value="ABC transporter type 1, transmembrane domain"/>
    <property type="match status" value="1"/>
</dbReference>
<evidence type="ECO:0000256" key="4">
    <source>
        <dbReference type="ARBA" id="ARBA00023136"/>
    </source>
</evidence>
<evidence type="ECO:0000256" key="3">
    <source>
        <dbReference type="ARBA" id="ARBA00022989"/>
    </source>
</evidence>
<keyword evidence="7" id="KW-0547">Nucleotide-binding</keyword>
<name>T1BAW7_9ZZZZ</name>
<protein>
    <submittedName>
        <fullName evidence="7">Colicin V secretion ABC transporter ATP-binding protein</fullName>
    </submittedName>
</protein>
<dbReference type="PANTHER" id="PTHR24221:SF606">
    <property type="entry name" value="COLICIN V SECRETION-PROCESSING ATP-BINDING PROTEIN"/>
    <property type="match status" value="1"/>
</dbReference>
<evidence type="ECO:0000256" key="2">
    <source>
        <dbReference type="ARBA" id="ARBA00022692"/>
    </source>
</evidence>
<dbReference type="GO" id="GO:0016887">
    <property type="term" value="F:ATP hydrolysis activity"/>
    <property type="evidence" value="ECO:0007669"/>
    <property type="project" value="InterPro"/>
</dbReference>
<dbReference type="InterPro" id="IPR011527">
    <property type="entry name" value="ABC1_TM_dom"/>
</dbReference>
<keyword evidence="3 5" id="KW-1133">Transmembrane helix</keyword>
<dbReference type="EMBL" id="AUZX01004717">
    <property type="protein sequence ID" value="EQD70046.1"/>
    <property type="molecule type" value="Genomic_DNA"/>
</dbReference>